<dbReference type="Pfam" id="PF08021">
    <property type="entry name" value="FAD_binding_9"/>
    <property type="match status" value="1"/>
</dbReference>
<comment type="caution">
    <text evidence="2">The sequence shown here is derived from an EMBL/GenBank/DDBJ whole genome shotgun (WGS) entry which is preliminary data.</text>
</comment>
<accession>A0A917SVU8</accession>
<proteinExistence type="predicted"/>
<evidence type="ECO:0000259" key="1">
    <source>
        <dbReference type="PROSITE" id="PS51384"/>
    </source>
</evidence>
<reference evidence="2" key="1">
    <citation type="journal article" date="2014" name="Int. J. Syst. Evol. Microbiol.">
        <title>Complete genome sequence of Corynebacterium casei LMG S-19264T (=DSM 44701T), isolated from a smear-ripened cheese.</title>
        <authorList>
            <consortium name="US DOE Joint Genome Institute (JGI-PGF)"/>
            <person name="Walter F."/>
            <person name="Albersmeier A."/>
            <person name="Kalinowski J."/>
            <person name="Ruckert C."/>
        </authorList>
    </citation>
    <scope>NUCLEOTIDE SEQUENCE</scope>
    <source>
        <strain evidence="2">CGMCC 4.7308</strain>
    </source>
</reference>
<dbReference type="Proteomes" id="UP000655208">
    <property type="component" value="Unassembled WGS sequence"/>
</dbReference>
<feature type="domain" description="FAD-binding FR-type" evidence="1">
    <location>
        <begin position="21"/>
        <end position="154"/>
    </location>
</feature>
<dbReference type="PANTHER" id="PTHR30157:SF0">
    <property type="entry name" value="NADPH-DEPENDENT FERRIC-CHELATE REDUCTASE"/>
    <property type="match status" value="1"/>
</dbReference>
<reference evidence="2" key="2">
    <citation type="submission" date="2020-09" db="EMBL/GenBank/DDBJ databases">
        <authorList>
            <person name="Sun Q."/>
            <person name="Zhou Y."/>
        </authorList>
    </citation>
    <scope>NUCLEOTIDE SEQUENCE</scope>
    <source>
        <strain evidence="2">CGMCC 4.7308</strain>
    </source>
</reference>
<evidence type="ECO:0000313" key="3">
    <source>
        <dbReference type="Proteomes" id="UP000655208"/>
    </source>
</evidence>
<dbReference type="CDD" id="cd06193">
    <property type="entry name" value="siderophore_interacting"/>
    <property type="match status" value="1"/>
</dbReference>
<keyword evidence="3" id="KW-1185">Reference proteome</keyword>
<dbReference type="GO" id="GO:0016491">
    <property type="term" value="F:oxidoreductase activity"/>
    <property type="evidence" value="ECO:0007669"/>
    <property type="project" value="InterPro"/>
</dbReference>
<dbReference type="AlphaFoldDB" id="A0A917SVU8"/>
<dbReference type="InterPro" id="IPR017938">
    <property type="entry name" value="Riboflavin_synthase-like_b-brl"/>
</dbReference>
<dbReference type="InterPro" id="IPR017927">
    <property type="entry name" value="FAD-bd_FR_type"/>
</dbReference>
<dbReference type="EMBL" id="BMNA01000003">
    <property type="protein sequence ID" value="GGL97954.1"/>
    <property type="molecule type" value="Genomic_DNA"/>
</dbReference>
<dbReference type="Pfam" id="PF04954">
    <property type="entry name" value="SIP"/>
    <property type="match status" value="1"/>
</dbReference>
<organism evidence="2 3">
    <name type="scientific">Nakamurella endophytica</name>
    <dbReference type="NCBI Taxonomy" id="1748367"/>
    <lineage>
        <taxon>Bacteria</taxon>
        <taxon>Bacillati</taxon>
        <taxon>Actinomycetota</taxon>
        <taxon>Actinomycetes</taxon>
        <taxon>Nakamurellales</taxon>
        <taxon>Nakamurellaceae</taxon>
        <taxon>Nakamurella</taxon>
    </lineage>
</organism>
<dbReference type="RefSeq" id="WP_188941111.1">
    <property type="nucleotide sequence ID" value="NZ_BMNA01000003.1"/>
</dbReference>
<evidence type="ECO:0000313" key="2">
    <source>
        <dbReference type="EMBL" id="GGL97954.1"/>
    </source>
</evidence>
<dbReference type="PROSITE" id="PS51384">
    <property type="entry name" value="FAD_FR"/>
    <property type="match status" value="1"/>
</dbReference>
<dbReference type="InterPro" id="IPR039374">
    <property type="entry name" value="SIP_fam"/>
</dbReference>
<dbReference type="InterPro" id="IPR039261">
    <property type="entry name" value="FNR_nucleotide-bd"/>
</dbReference>
<dbReference type="Gene3D" id="3.40.50.80">
    <property type="entry name" value="Nucleotide-binding domain of ferredoxin-NADP reductase (FNR) module"/>
    <property type="match status" value="1"/>
</dbReference>
<dbReference type="SUPFAM" id="SSF63380">
    <property type="entry name" value="Riboflavin synthase domain-like"/>
    <property type="match status" value="1"/>
</dbReference>
<dbReference type="Gene3D" id="2.40.30.10">
    <property type="entry name" value="Translation factors"/>
    <property type="match status" value="1"/>
</dbReference>
<dbReference type="PANTHER" id="PTHR30157">
    <property type="entry name" value="FERRIC REDUCTASE, NADPH-DEPENDENT"/>
    <property type="match status" value="1"/>
</dbReference>
<dbReference type="InterPro" id="IPR007037">
    <property type="entry name" value="SIP_rossman_dom"/>
</dbReference>
<protein>
    <recommendedName>
        <fullName evidence="1">FAD-binding FR-type domain-containing protein</fullName>
    </recommendedName>
</protein>
<dbReference type="InterPro" id="IPR013113">
    <property type="entry name" value="SIP_FAD-bd"/>
</dbReference>
<sequence>MTVTLPPPARPDLRPAVEPAYRVFDVRVQRVRPLGHSFVRITLSGPDLQHFADNGDDQRIKLVLPLTDGGTDGYERFPRDLDWYAAWRSLPDERRNPLRTYTVRAVRHCGTTGCEVDVDMVLHGLEGPASRWASAARAGHRLLVVGPNRRCSGDTRAAAWAPQPSARCVLIGADETAVPAAAAILEGLPAHATGVAVLEIPSSDDRLPLSHPAGVHVRWLVRDGAPGVRLADAVVQEVSTLLPRASRHPRLDGGCDAADTEIVWEVPDTRAAATESPLYAWLAGEAQAITALRRRLVRDLGMDRRSVAFMGYWRQGRAEC</sequence>
<gene>
    <name evidence="2" type="ORF">GCM10011594_17280</name>
</gene>
<name>A0A917SVU8_9ACTN</name>